<dbReference type="AlphaFoldDB" id="A0A381QM98"/>
<sequence>MKLRDLLFIFIVLFVTPQTAISHHSASILFNMEKMVSIEGIVTEVWFQNPHSRYYVEKSAENGQKELWEIETMSPNWFIRRGWDEDTIKTGNKIRAEGHPAQDGSNRLILRILDRENIEIYRWIRPARPIIKNL</sequence>
<organism evidence="1">
    <name type="scientific">marine metagenome</name>
    <dbReference type="NCBI Taxonomy" id="408172"/>
    <lineage>
        <taxon>unclassified sequences</taxon>
        <taxon>metagenomes</taxon>
        <taxon>ecological metagenomes</taxon>
    </lineage>
</organism>
<evidence type="ECO:0000313" key="1">
    <source>
        <dbReference type="EMBL" id="SUZ80475.1"/>
    </source>
</evidence>
<dbReference type="EMBL" id="UINC01001427">
    <property type="protein sequence ID" value="SUZ80475.1"/>
    <property type="molecule type" value="Genomic_DNA"/>
</dbReference>
<dbReference type="Pfam" id="PF19649">
    <property type="entry name" value="DUF6152"/>
    <property type="match status" value="1"/>
</dbReference>
<accession>A0A381QM98</accession>
<proteinExistence type="predicted"/>
<name>A0A381QM98_9ZZZZ</name>
<protein>
    <submittedName>
        <fullName evidence="1">Uncharacterized protein</fullName>
    </submittedName>
</protein>
<gene>
    <name evidence="1" type="ORF">METZ01_LOCUS33329</name>
</gene>
<dbReference type="InterPro" id="IPR046150">
    <property type="entry name" value="DUF6152"/>
</dbReference>
<reference evidence="1" key="1">
    <citation type="submission" date="2018-05" db="EMBL/GenBank/DDBJ databases">
        <authorList>
            <person name="Lanie J.A."/>
            <person name="Ng W.-L."/>
            <person name="Kazmierczak K.M."/>
            <person name="Andrzejewski T.M."/>
            <person name="Davidsen T.M."/>
            <person name="Wayne K.J."/>
            <person name="Tettelin H."/>
            <person name="Glass J.I."/>
            <person name="Rusch D."/>
            <person name="Podicherti R."/>
            <person name="Tsui H.-C.T."/>
            <person name="Winkler M.E."/>
        </authorList>
    </citation>
    <scope>NUCLEOTIDE SEQUENCE</scope>
</reference>